<dbReference type="EMBL" id="LQBM01000003">
    <property type="protein sequence ID" value="KUG59002.1"/>
    <property type="molecule type" value="Genomic_DNA"/>
</dbReference>
<keyword evidence="3" id="KW-1185">Reference proteome</keyword>
<evidence type="ECO:0000313" key="2">
    <source>
        <dbReference type="EMBL" id="KUG59002.1"/>
    </source>
</evidence>
<dbReference type="Proteomes" id="UP000054023">
    <property type="component" value="Unassembled WGS sequence"/>
</dbReference>
<proteinExistence type="predicted"/>
<dbReference type="AlphaFoldDB" id="A0A0W8IGB6"/>
<name>A0A0W8IGB6_9MICC</name>
<evidence type="ECO:0000313" key="3">
    <source>
        <dbReference type="Proteomes" id="UP000054023"/>
    </source>
</evidence>
<protein>
    <recommendedName>
        <fullName evidence="1">C2H2-type domain-containing protein</fullName>
    </recommendedName>
</protein>
<sequence length="73" mass="7901">MAACDTCGNDYDTPMAITQHGRTHTFDSFECAIHLMAPSCAHCGVRILGHGIRDGNSVYCCEHCVPEDARVST</sequence>
<comment type="caution">
    <text evidence="2">The sequence shown here is derived from an EMBL/GenBank/DDBJ whole genome shotgun (WGS) entry which is preliminary data.</text>
</comment>
<gene>
    <name evidence="2" type="ORF">AVL63_02975</name>
</gene>
<accession>A0A0W8IGB6</accession>
<reference evidence="3" key="1">
    <citation type="submission" date="2015-12" db="EMBL/GenBank/DDBJ databases">
        <authorList>
            <person name="Nair G.R."/>
            <person name="Kaur G."/>
            <person name="Mayilraj S."/>
        </authorList>
    </citation>
    <scope>NUCLEOTIDE SEQUENCE [LARGE SCALE GENOMIC DNA]</scope>
    <source>
        <strain evidence="3">CD08_7</strain>
    </source>
</reference>
<evidence type="ECO:0000259" key="1">
    <source>
        <dbReference type="PROSITE" id="PS00028"/>
    </source>
</evidence>
<dbReference type="PROSITE" id="PS00028">
    <property type="entry name" value="ZINC_FINGER_C2H2_1"/>
    <property type="match status" value="1"/>
</dbReference>
<organism evidence="2 3">
    <name type="scientific">Nesterenkonia jeotgali</name>
    <dbReference type="NCBI Taxonomy" id="317018"/>
    <lineage>
        <taxon>Bacteria</taxon>
        <taxon>Bacillati</taxon>
        <taxon>Actinomycetota</taxon>
        <taxon>Actinomycetes</taxon>
        <taxon>Micrococcales</taxon>
        <taxon>Micrococcaceae</taxon>
        <taxon>Nesterenkonia</taxon>
    </lineage>
</organism>
<feature type="domain" description="C2H2-type" evidence="1">
    <location>
        <begin position="4"/>
        <end position="24"/>
    </location>
</feature>
<dbReference type="InterPro" id="IPR013087">
    <property type="entry name" value="Znf_C2H2_type"/>
</dbReference>